<feature type="compositionally biased region" description="Basic and acidic residues" evidence="5">
    <location>
        <begin position="61"/>
        <end position="70"/>
    </location>
</feature>
<evidence type="ECO:0000256" key="1">
    <source>
        <dbReference type="ARBA" id="ARBA00005234"/>
    </source>
</evidence>
<feature type="compositionally biased region" description="Basic and acidic residues" evidence="5">
    <location>
        <begin position="290"/>
        <end position="305"/>
    </location>
</feature>
<accession>A0A8S9UCE5</accession>
<dbReference type="InterPro" id="IPR038765">
    <property type="entry name" value="Papain-like_cys_pep_sf"/>
</dbReference>
<organism evidence="7 8">
    <name type="scientific">Phytophthora infestans</name>
    <name type="common">Potato late blight agent</name>
    <name type="synonym">Botrytis infestans</name>
    <dbReference type="NCBI Taxonomy" id="4787"/>
    <lineage>
        <taxon>Eukaryota</taxon>
        <taxon>Sar</taxon>
        <taxon>Stramenopiles</taxon>
        <taxon>Oomycota</taxon>
        <taxon>Peronosporomycetes</taxon>
        <taxon>Peronosporales</taxon>
        <taxon>Peronosporaceae</taxon>
        <taxon>Phytophthora</taxon>
    </lineage>
</organism>
<evidence type="ECO:0000256" key="5">
    <source>
        <dbReference type="SAM" id="MobiDB-lite"/>
    </source>
</evidence>
<dbReference type="GO" id="GO:0008234">
    <property type="term" value="F:cysteine-type peptidase activity"/>
    <property type="evidence" value="ECO:0007669"/>
    <property type="project" value="UniProtKB-KW"/>
</dbReference>
<dbReference type="PANTHER" id="PTHR46915">
    <property type="entry name" value="UBIQUITIN-LIKE PROTEASE 4-RELATED"/>
    <property type="match status" value="1"/>
</dbReference>
<dbReference type="EMBL" id="JAACNO010001724">
    <property type="protein sequence ID" value="KAF4138173.1"/>
    <property type="molecule type" value="Genomic_DNA"/>
</dbReference>
<dbReference type="InterPro" id="IPR003653">
    <property type="entry name" value="Peptidase_C48_C"/>
</dbReference>
<feature type="compositionally biased region" description="Basic residues" evidence="5">
    <location>
        <begin position="80"/>
        <end position="90"/>
    </location>
</feature>
<dbReference type="Proteomes" id="UP000704712">
    <property type="component" value="Unassembled WGS sequence"/>
</dbReference>
<keyword evidence="2 7" id="KW-0645">Protease</keyword>
<comment type="caution">
    <text evidence="7">The sequence shown here is derived from an EMBL/GenBank/DDBJ whole genome shotgun (WGS) entry which is preliminary data.</text>
</comment>
<feature type="domain" description="Ubiquitin-like protease family profile" evidence="6">
    <location>
        <begin position="405"/>
        <end position="569"/>
    </location>
</feature>
<dbReference type="GO" id="GO:0016926">
    <property type="term" value="P:protein desumoylation"/>
    <property type="evidence" value="ECO:0007669"/>
    <property type="project" value="UniProtKB-ARBA"/>
</dbReference>
<reference evidence="7" key="1">
    <citation type="submission" date="2020-03" db="EMBL/GenBank/DDBJ databases">
        <title>Hybrid Assembly of Korean Phytophthora infestans isolates.</title>
        <authorList>
            <person name="Prokchorchik M."/>
            <person name="Lee Y."/>
            <person name="Seo J."/>
            <person name="Cho J.-H."/>
            <person name="Park Y.-E."/>
            <person name="Jang D.-C."/>
            <person name="Im J.-S."/>
            <person name="Choi J.-G."/>
            <person name="Park H.-J."/>
            <person name="Lee G.-B."/>
            <person name="Lee Y.-G."/>
            <person name="Hong S.-Y."/>
            <person name="Cho K."/>
            <person name="Sohn K.H."/>
        </authorList>
    </citation>
    <scope>NUCLEOTIDE SEQUENCE</scope>
    <source>
        <strain evidence="7">KR_2_A2</strain>
    </source>
</reference>
<feature type="region of interest" description="Disordered" evidence="5">
    <location>
        <begin position="61"/>
        <end position="90"/>
    </location>
</feature>
<dbReference type="Gene3D" id="3.40.395.10">
    <property type="entry name" value="Adenoviral Proteinase, Chain A"/>
    <property type="match status" value="1"/>
</dbReference>
<dbReference type="Pfam" id="PF02902">
    <property type="entry name" value="Peptidase_C48"/>
    <property type="match status" value="1"/>
</dbReference>
<evidence type="ECO:0000256" key="3">
    <source>
        <dbReference type="ARBA" id="ARBA00022801"/>
    </source>
</evidence>
<feature type="compositionally biased region" description="Polar residues" evidence="5">
    <location>
        <begin position="273"/>
        <end position="285"/>
    </location>
</feature>
<evidence type="ECO:0000259" key="6">
    <source>
        <dbReference type="PROSITE" id="PS50600"/>
    </source>
</evidence>
<dbReference type="PROSITE" id="PS50600">
    <property type="entry name" value="ULP_PROTEASE"/>
    <property type="match status" value="1"/>
</dbReference>
<evidence type="ECO:0000313" key="8">
    <source>
        <dbReference type="Proteomes" id="UP000704712"/>
    </source>
</evidence>
<feature type="region of interest" description="Disordered" evidence="5">
    <location>
        <begin position="172"/>
        <end position="375"/>
    </location>
</feature>
<feature type="compositionally biased region" description="Low complexity" evidence="5">
    <location>
        <begin position="222"/>
        <end position="236"/>
    </location>
</feature>
<feature type="compositionally biased region" description="Polar residues" evidence="5">
    <location>
        <begin position="356"/>
        <end position="366"/>
    </location>
</feature>
<evidence type="ECO:0000313" key="7">
    <source>
        <dbReference type="EMBL" id="KAF4138173.1"/>
    </source>
</evidence>
<feature type="compositionally biased region" description="Acidic residues" evidence="5">
    <location>
        <begin position="306"/>
        <end position="347"/>
    </location>
</feature>
<protein>
    <submittedName>
        <fullName evidence="7">Ulp1 protease family C-terminal catalytic domain-containing protein</fullName>
    </submittedName>
</protein>
<gene>
    <name evidence="7" type="ORF">GN958_ATG12628</name>
</gene>
<comment type="similarity">
    <text evidence="1">Belongs to the peptidase C48 family.</text>
</comment>
<dbReference type="GO" id="GO:0006508">
    <property type="term" value="P:proteolysis"/>
    <property type="evidence" value="ECO:0007669"/>
    <property type="project" value="UniProtKB-KW"/>
</dbReference>
<dbReference type="PANTHER" id="PTHR46915:SF2">
    <property type="entry name" value="UBIQUITIN-LIKE PROTEASE 4"/>
    <property type="match status" value="1"/>
</dbReference>
<sequence length="616" mass="68419">METAAAQGVTEGATARRCTSLTLMQKLEKLIVWEANPEWGPTRAARELSVSRGALSRWKKEYPDPSRVRNDSTLGDGARKRAVGGGRKRKPPAFETRVLEYYDTCLREDGKATYHDVFTYCSTIPEFLLKDLGAQKVYVTRFIKRYKSSPAALSEQETTCGSRATELFKPHTDTSDELTSRGIQPCVPDESNELVSSGATRDEGRLPLNISDQNSDMPFPLATAKSKTTKPSSSIAQRARTKQSLVSVPIEVFEATLPPPPKDSAGNDVGDTATGTPPVNDNGEGTVNLDGERGDCKTGHDHEEDPTSDDDEYDEAEEEDDEADDDYNDDPEPDESDDDGPFADDHDEELKVDYARQNQHTKTVTGSKPIASRRQRDLLAKRSRAVFSFTVRNLDTSMLGEERSVKVFKDDIMTLKPFGWLADVVIDYAIYKRIKLTGGSVKLLGASLFSQIKQAKSGGESSFLDVKKPVDKIDWDLYFAVLIPVWGDNHWSLLVVEEPAQPSRRMFHVDSCVGIHVSSHVFSIATKFLAEVCGVASDGSATTSVCETHPQQKNNSDCGVYMLYYMEKIALYITQNKNKSIQSEIKKLKSRMITGRSDKFRIKMHQTLSNFTGTNN</sequence>
<keyword evidence="3" id="KW-0378">Hydrolase</keyword>
<evidence type="ECO:0000256" key="4">
    <source>
        <dbReference type="ARBA" id="ARBA00022807"/>
    </source>
</evidence>
<dbReference type="SUPFAM" id="SSF54001">
    <property type="entry name" value="Cysteine proteinases"/>
    <property type="match status" value="1"/>
</dbReference>
<dbReference type="AlphaFoldDB" id="A0A8S9UCE5"/>
<evidence type="ECO:0000256" key="2">
    <source>
        <dbReference type="ARBA" id="ARBA00022670"/>
    </source>
</evidence>
<proteinExistence type="inferred from homology"/>
<name>A0A8S9UCE5_PHYIN</name>
<keyword evidence="4" id="KW-0788">Thiol protease</keyword>